<protein>
    <submittedName>
        <fullName evidence="1">Uncharacterized protein</fullName>
    </submittedName>
</protein>
<name>A0A0A9A3N9_ARUDO</name>
<proteinExistence type="predicted"/>
<sequence>MHACMHLWLGTSRTTARGHASEAHVRTLSSSSVLLP</sequence>
<dbReference type="AlphaFoldDB" id="A0A0A9A3N9"/>
<organism evidence="1">
    <name type="scientific">Arundo donax</name>
    <name type="common">Giant reed</name>
    <name type="synonym">Donax arundinaceus</name>
    <dbReference type="NCBI Taxonomy" id="35708"/>
    <lineage>
        <taxon>Eukaryota</taxon>
        <taxon>Viridiplantae</taxon>
        <taxon>Streptophyta</taxon>
        <taxon>Embryophyta</taxon>
        <taxon>Tracheophyta</taxon>
        <taxon>Spermatophyta</taxon>
        <taxon>Magnoliopsida</taxon>
        <taxon>Liliopsida</taxon>
        <taxon>Poales</taxon>
        <taxon>Poaceae</taxon>
        <taxon>PACMAD clade</taxon>
        <taxon>Arundinoideae</taxon>
        <taxon>Arundineae</taxon>
        <taxon>Arundo</taxon>
    </lineage>
</organism>
<reference evidence="1" key="2">
    <citation type="journal article" date="2015" name="Data Brief">
        <title>Shoot transcriptome of the giant reed, Arundo donax.</title>
        <authorList>
            <person name="Barrero R.A."/>
            <person name="Guerrero F.D."/>
            <person name="Moolhuijzen P."/>
            <person name="Goolsby J.A."/>
            <person name="Tidwell J."/>
            <person name="Bellgard S.E."/>
            <person name="Bellgard M.I."/>
        </authorList>
    </citation>
    <scope>NUCLEOTIDE SEQUENCE</scope>
    <source>
        <tissue evidence="1">Shoot tissue taken approximately 20 cm above the soil surface</tissue>
    </source>
</reference>
<accession>A0A0A9A3N9</accession>
<evidence type="ECO:0000313" key="1">
    <source>
        <dbReference type="EMBL" id="JAD45711.1"/>
    </source>
</evidence>
<reference evidence="1" key="1">
    <citation type="submission" date="2014-09" db="EMBL/GenBank/DDBJ databases">
        <authorList>
            <person name="Magalhaes I.L.F."/>
            <person name="Oliveira U."/>
            <person name="Santos F.R."/>
            <person name="Vidigal T.H.D.A."/>
            <person name="Brescovit A.D."/>
            <person name="Santos A.J."/>
        </authorList>
    </citation>
    <scope>NUCLEOTIDE SEQUENCE</scope>
    <source>
        <tissue evidence="1">Shoot tissue taken approximately 20 cm above the soil surface</tissue>
    </source>
</reference>
<dbReference type="EMBL" id="GBRH01252184">
    <property type="protein sequence ID" value="JAD45711.1"/>
    <property type="molecule type" value="Transcribed_RNA"/>
</dbReference>